<dbReference type="CDD" id="cd12117">
    <property type="entry name" value="A_NRPS_Srf_like"/>
    <property type="match status" value="1"/>
</dbReference>
<dbReference type="SMART" id="SM00823">
    <property type="entry name" value="PKS_PP"/>
    <property type="match status" value="3"/>
</dbReference>
<dbReference type="Pfam" id="PF00550">
    <property type="entry name" value="PP-binding"/>
    <property type="match status" value="4"/>
</dbReference>
<dbReference type="InterPro" id="IPR045851">
    <property type="entry name" value="AMP-bd_C_sf"/>
</dbReference>
<comment type="cofactor">
    <cofactor evidence="1">
        <name>pantetheine 4'-phosphate</name>
        <dbReference type="ChEBI" id="CHEBI:47942"/>
    </cofactor>
</comment>
<dbReference type="PROSITE" id="PS00455">
    <property type="entry name" value="AMP_BINDING"/>
    <property type="match status" value="5"/>
</dbReference>
<feature type="domain" description="Carrier" evidence="5">
    <location>
        <begin position="1044"/>
        <end position="1119"/>
    </location>
</feature>
<feature type="domain" description="Carrier" evidence="5">
    <location>
        <begin position="3158"/>
        <end position="3233"/>
    </location>
</feature>
<dbReference type="InterPro" id="IPR025110">
    <property type="entry name" value="AMP-bd_C"/>
</dbReference>
<dbReference type="EMBL" id="JAWXVI010000023">
    <property type="protein sequence ID" value="MDX6192117.1"/>
    <property type="molecule type" value="Genomic_DNA"/>
</dbReference>
<evidence type="ECO:0000256" key="3">
    <source>
        <dbReference type="ARBA" id="ARBA00022553"/>
    </source>
</evidence>
<dbReference type="CDD" id="cd19531">
    <property type="entry name" value="LCL_NRPS-like"/>
    <property type="match status" value="4"/>
</dbReference>
<dbReference type="InterPro" id="IPR023213">
    <property type="entry name" value="CAT-like_dom_sf"/>
</dbReference>
<feature type="non-terminal residue" evidence="6">
    <location>
        <position position="5049"/>
    </location>
</feature>
<dbReference type="InterPro" id="IPR000873">
    <property type="entry name" value="AMP-dep_synth/lig_dom"/>
</dbReference>
<dbReference type="PROSITE" id="PS50075">
    <property type="entry name" value="CARRIER"/>
    <property type="match status" value="4"/>
</dbReference>
<dbReference type="CDD" id="cd05930">
    <property type="entry name" value="A_NRPS"/>
    <property type="match status" value="2"/>
</dbReference>
<sequence>MQAEILSILKEAHNKKIKIGIDKGSLTIKSVNPIDPDLLQKIKENKEAIIKYFEKRQSKKQRNVLEKIVAYDRNSITQIPLSFGQERLWFLDKLQGSAEYHMPVILRLNGDLDFSSLESSFYKIINRHEVLRTNIRSENGVGYQEVMSPENWKLEHKVVNENYNLEEIIASFIKLPFDLSNDYKLRSCLYDLGNQQYVLACVFHHIASDGWSEGILINEFTQLYSALKSGRTAVLPELPLQYSDYAVWQRKYLAGAVLESQLAYWEAKLKGAATLSLPIDYARPSVQSTAGSSVSLVLNKELSESLKLLCQTEGVTLFMLMLSVFKVLLSRYSGQEDICIGTPIANRTQSELEGMIGFFVNTLVLRNDLGGNPSFKDLLERVRETTLDSYDHQLVPFEKVVDRVVTTRDRSMTPLFQVMFILQNTAEESAEEGNGNGLEGITFSGYDLETINAKVDLTLSVSENNNDIDLDINYCTALFDKVTIDRMLLHYQELLTGIVSDINQPINTLSILTKGEEHQLLDIFNNVTVAYPKDKTIVTLFEEQVKNTPDAIAVVYEGAKLSYKELNEKSNQLGSYLREQGVEPDTLVGICVERGLEMLVGILGILKSGGAYVPIDPDYPEDRIAYMVGDAGINLVLSSATSHKVLEEYTNLNVVLLDTDWNKISNYSTENLSVVVAPDHLAYVIYTSGSTGNPKGVLITHSNVVRLFKNESCLFDFGTHDVWTLFHSFCFDFSVWEMYGALLHGGRLVVVPKAVTKDAISFKELLISEGVTVLNQTPGSFYALQEAFLSENFDHAIRYVIFGGEALNPVYLQNWKALYPSCKMINMYGITETTVHVTYKELTSSDMLSSVSAIGSAIPTLGCYILDANLNLVPVGVIGELCVGGAGVARGYLNREELTQEKFITNPFVAGDRLYRSGDLGRWLADGSIEYIGRKDNQVKIRGYRIELGEIENALSLLETVTQCCVLAKEDTAGNKRLVGYVVLEGSLNKEVLQEQLKLSLPEYMVPMIWVELDQMPLTSNGKLDKKALPDPDSSELSSKEYVAPRTDTERQLVEIWQNLLGIEKVGIYDNFFEIGGDSIISIRLISKINETFKQRIQLRDLFKYSTIERFSISVLNDDSYDDKTEQLYQRIDAELVTLGQSVRSSVANSDLIEDIYPMSDVQQGMIMESLVDPSLGVFHDQMVFPFIDGSFDPINFHKAVALLIEKHSIFRTSFNFSDYEQPVQIVYKDISFDIEEIDLTLFNKQEQERKIEEFLVSERTVPFTIQEGSLYRFTIFTIDAQTKLFVYQFHHAIMDGWSVASFVTELYKTYFELKKGNDSIATTAMACSQRDFIIKELMAKQDVDAISFWKEELSGYKYLDIFSEETEITEYYTAQYDLSFLNDLKQQCKEHNLTLKSVLFGAYIYALQLFTHETELTVGLVANNRPSIKDGDKVLGCFLNTVPVRYIFESGGSWLSYFKNVEKKMNEINLYGHLTFFEIKRLTGLNREDSFFDVLFNYIDFHVYNDVILENSSTAVLPHNDDADSMEELKTSSFERTSSSLNLTVNLTGGTEIEFQYVLHKNLKSGVSLERFHIYLDSILNCFKDQLQTNVNKHLILPKEESYQLLDVFNTTAVEYPKDKTIVALFEEQVKNTPAAIAVIYKGEELSYKELNKRSNALANYLLSTNSINSQSLIGVVLERSDWLIVSFLAILKTGAAYVPIDVNYPEERKEYIKNDSGCSIIIDNSFLSLFKETISDYSDVQPEIAIKSDDLAYVIYTSGSTGQPKGVMIEHKSITNTILSQIKAFSIGNSDSCLQFASPSFDASIWEICISLLSGSRLCIIEEEVKSNIEFFRSFIDNNSITFTTLPPAFLQLLSVEDLKGIRTLVTAGESIPLELAKTFSKHYNYINAYGPTEASICSTTFRGDINNLVSIGKPIDNTTAYIVDESNRLLPIGVVGELCVGGAGVARGYLNQEELTKEKFIVSPFVEGDRMYKTGDLARWLPDGNIEYVGRKDDQVKIRGYRIELGEIENALLSLEAVSQCCVLAKENAGGTKRLVGYVVLEGELDKVDLQEQLKLSLPEYMVPMIWVELDYMPLTSNGKLDKKALPDPDNSDLSTQEYVAPRTDTEKQLSIIWQQLLGIEKVGIYDNFFELGGHSLLATRLVSMIRKELSIEVSIREVFEYTSIAALGTHVSVQSKGVLLPTIVSEHRPERIPMSFSQERLWFLDQLQGSTEYHIPTVLRLEGVVDVSILEKTLHSIVSRHEVLRTILLSEDGVGYQQVIPAEDWTLDQVKIEDKTLLESSLQDYLMSPFDLAKDYKLRSCLYDLGNQQYVLACVFHHIASDGWSGGILINEFMELYSALQSGRTAVLPELTLQYSDYAIWQRKYLEGAVLDAQLAYWEAKLQGVATLSLPTDYPRPAVQSMAGSSAFLFLDKEISESLKALCQREGVTMFMVMLAAFKVLLSRYSGQDDICVGTPIENRTQSELEGMIGFFVNTLALRSDLGGNPDFKELLSRVKETTLDSYDHQLAPFEKVVDRVVTTRDRSMTPLFQVMFDFHNSVENAKEGTSRIEDLVISGHEYSDTTAQFDLMLSITENDFDISVGINYCTALFDQTTIDRMLLHYKELLVNVLSDISQPIHSLPMLTAAESHQIAAVFNDTFVEYPLDQTVVDLFEQQVQKTPDAIAVVFGSEELSYKELDKRSNQLAHYLRDQGVVADSLVGICVDRSLNMLVGILGILKSGGAYVPVKPDYPASRISYIAQDTGCSLVLTDESSKEALSAILSDSKIIVLDDSSSVYANCSVESLGISYSPASLSYVIYTSGSTGAPKGAMIEHSGLLNHLLIMIDDLNMDSTSVVAFTAPFTFDISVWQLLSGLLCGGRIAIYSESMILDTNDFQNALCSYGVTHLQLVPSYILNLLETGSRKGLEDLRYFLVTGEAATISLLESWFASFPSIAVVNAYGPAEASDDVSLHIMYEAPSGVVVPIGKPVANMQLYVVDAYDNLCPIGVVGELWVSGVGVGRGYLNREELTQEKFIANPFAGGDRIYKTGDLVRWLADGSLEFIGRKDNQVKIRGYRIELGEIENALSSLSGIIQCGVLAKEDASGNKRLVGYVVVEGKLDKADVQEQLKSSLPEYMVPMIWVELDELPLTPNGKLDRKALPDPDNSDLSTQEYVAPRTETEEQLAVIWQNLLGIEKVGIYDNFFELGGHSLLATRLVSMIRKELSIEVSIREIFEYTTIATLGAYISVQSTGVLLPTIVVEERPARIPLSFSQERLWFLDQLEGSVAYHIPIVLRLEGAVDVSILGQTLQSIVSRHEVLRTVLLSEDGVGYQEIIGAENWKLDQIKIEDTALLESSLQDYLMLPFDLAKEYKLRSCLYDLGNQQYVLACVFHHIASDDWSEGILVNEFMEFYSALQSGRTAVLPELTLQYSDYAIWQRKYLEGAVLEAQLSYWEEKLQGLPTLSLPTDYARPSVQSTAGSRASLILDKELSESLNALCQREGVTLFMVMLSAFKVLLSRYSGQDDICVGTSIANRTQAELEGMIGFFVNVLALRSDLGGNPSFKELLERVKETTLGGYDHQLVPFEKIVDRMIINRDRSMSPLFQVLFVLHNAPEESGETGKGLENVTLSGYEFDAVTSKSDLTLNVSEEDSMILLTIEFCTALFDKATIDRMLLHYKELLGSIVKDMNQPIESLSMLDQEDKQQLLTVFNDTAFAYPQDKTIVDLFNDQVLKTPQAIALVFEDQVMTYKELDERSNQLVHYFESMGVISDSRIGILFNRSFDMIVSILGILKSGCTYIPLDPTLPSKRLSHIVEDSSVNFLLYREDSLLSSLSVSDFIFFLDIAESSAYESSKVVNERHPASVAYVMYTSGTTGNPKGVMITDDNIVSLCKSCDYISLNSDTVWLSTGSISFDATTIEFFGTLLNGGQLILADTNTLLSVVNLKELIIKHKVTTMWMTASWFHQVVEDDVAVFENLIDLVVGGDVVLFNYTNKLKELYPQLHIVNGYGPTENTTFSTTYSIDEVTHRNIPIGKPIRNSQAYILDSKLNLLPIGVIGELCVGGSGLAKGYLNQEELTQEKFIANPFIEGDRIYKTGDLARWLPDGNIEYVGRKDDQIKIRGYRIELGEIETALSSVSGIIQCCVLAREDEGGNKRLIGYVVSEGKLNTTDLQERLRVSLPEYMVPMFWVELDQLPLTSNGKLDKKALPDPDSSELSGKEFVAPGTDTEKQLAIIWQQLLGIEKIGIHDNFFELGGHSLLATRLVSMIRKELTIEIEIVDVFEHTTIAALGAHVSVQSKGVLLPTIVSEHRPERIPLSFSQERLWFLDQLQGSTEYHIPTVLRLEGVVDVSILEKTLHNIVSRHEVLRTILLSEDGVGYQQVIAAEDWTLDQVKIEDKTLLESSLQDYLMSPFDLAKDYKLRSCLYDLGNQQYVLACVLHHIVSDGWSGGILISEFMELYSALQSGRTAVLPELTLQYSDYAIWQRKYLEGAVLDAQLAYWEAKLQGVATLSLPTDYPRPAVQSMAGSSAFLFLDKEISESLRALCQREGVTMFMVMLAAFKVLLSRYSGQDDICVGTPIANRTQSELEGMIGFFVNTLVLRSDLGGNPDFKELLSRVKETTLGSYDHQLAPFEKVVDRVVTTRDRSMTPLFQVMFDFHNEIENSKEESPSLENLIISEHEYSDATSLFDLMLSITENDFDISVGINYCTALFDQTTIDRMLLHYKELLVNMLNDISQPIHSLPMLTAAESHQIAAVFNDTFVDYPLDQTVVDLFEQQVQKTPDAIAVVFGSEELSYKELDKRSNQLGHYLRDQGVVADSLVGICVDRSLNMLVGILGILKSGGAYVPVKPDYPASRISYIAQDTGCSLVLTDESSKEALSAILSDSKIIVLDDSSSVYANCSVEPLGISYSPASLSYVIYTSGSTGAPKGAMIEHSGLLNHLLIMIDDLNMDSTSVVAFTAPFTFDISVWQLLSGLLCGGRIAIYSESMILDTNDFQNALCSYGVTHLQLVPSYILNLLETGSRKGLEDLRYFLVTGEAATISLLESWFASFPSIAVVNAYGPAEA</sequence>
<dbReference type="Pfam" id="PF13193">
    <property type="entry name" value="AMP-binding_C"/>
    <property type="match status" value="4"/>
</dbReference>
<keyword evidence="2" id="KW-0596">Phosphopantetheine</keyword>
<dbReference type="Gene3D" id="1.10.1200.10">
    <property type="entry name" value="ACP-like"/>
    <property type="match status" value="4"/>
</dbReference>
<dbReference type="Proteomes" id="UP001273350">
    <property type="component" value="Unassembled WGS sequence"/>
</dbReference>
<dbReference type="SUPFAM" id="SSF56801">
    <property type="entry name" value="Acetyl-CoA synthetase-like"/>
    <property type="match status" value="5"/>
</dbReference>
<dbReference type="InterPro" id="IPR009081">
    <property type="entry name" value="PP-bd_ACP"/>
</dbReference>
<organism evidence="6 7">
    <name type="scientific">Flavobacterium cupriresistens</name>
    <dbReference type="NCBI Taxonomy" id="2893885"/>
    <lineage>
        <taxon>Bacteria</taxon>
        <taxon>Pseudomonadati</taxon>
        <taxon>Bacteroidota</taxon>
        <taxon>Flavobacteriia</taxon>
        <taxon>Flavobacteriales</taxon>
        <taxon>Flavobacteriaceae</taxon>
        <taxon>Flavobacterium</taxon>
    </lineage>
</organism>
<dbReference type="NCBIfam" id="NF003417">
    <property type="entry name" value="PRK04813.1"/>
    <property type="match status" value="5"/>
</dbReference>
<dbReference type="CDD" id="cd17643">
    <property type="entry name" value="A_NRPS_Cytc1-like"/>
    <property type="match status" value="1"/>
</dbReference>
<gene>
    <name evidence="6" type="ORF">SGQ83_22450</name>
</gene>
<dbReference type="InterPro" id="IPR042099">
    <property type="entry name" value="ANL_N_sf"/>
</dbReference>
<dbReference type="InterPro" id="IPR020806">
    <property type="entry name" value="PKS_PP-bd"/>
</dbReference>
<comment type="caution">
    <text evidence="6">The sequence shown here is derived from an EMBL/GenBank/DDBJ whole genome shotgun (WGS) entry which is preliminary data.</text>
</comment>
<dbReference type="Pfam" id="PF00501">
    <property type="entry name" value="AMP-binding"/>
    <property type="match status" value="5"/>
</dbReference>
<dbReference type="InterPro" id="IPR010071">
    <property type="entry name" value="AA_adenyl_dom"/>
</dbReference>
<evidence type="ECO:0000256" key="4">
    <source>
        <dbReference type="SAM" id="MobiDB-lite"/>
    </source>
</evidence>
<evidence type="ECO:0000259" key="5">
    <source>
        <dbReference type="PROSITE" id="PS50075"/>
    </source>
</evidence>
<evidence type="ECO:0000313" key="6">
    <source>
        <dbReference type="EMBL" id="MDX6192117.1"/>
    </source>
</evidence>
<dbReference type="Gene3D" id="3.40.50.12780">
    <property type="entry name" value="N-terminal domain of ligase-like"/>
    <property type="match status" value="1"/>
</dbReference>
<dbReference type="Gene3D" id="3.30.300.30">
    <property type="match status" value="4"/>
</dbReference>
<dbReference type="Gene3D" id="2.30.38.10">
    <property type="entry name" value="Luciferase, Domain 3"/>
    <property type="match status" value="3"/>
</dbReference>
<feature type="domain" description="Carrier" evidence="5">
    <location>
        <begin position="4205"/>
        <end position="4280"/>
    </location>
</feature>
<evidence type="ECO:0000256" key="1">
    <source>
        <dbReference type="ARBA" id="ARBA00001957"/>
    </source>
</evidence>
<dbReference type="Gene3D" id="3.30.559.30">
    <property type="entry name" value="Nonribosomal peptide synthetase, condensation domain"/>
    <property type="match status" value="5"/>
</dbReference>
<dbReference type="InterPro" id="IPR036736">
    <property type="entry name" value="ACP-like_sf"/>
</dbReference>
<evidence type="ECO:0000313" key="7">
    <source>
        <dbReference type="Proteomes" id="UP001273350"/>
    </source>
</evidence>
<dbReference type="PROSITE" id="PS00012">
    <property type="entry name" value="PHOSPHOPANTETHEINE"/>
    <property type="match status" value="4"/>
</dbReference>
<dbReference type="Gene3D" id="3.30.559.10">
    <property type="entry name" value="Chloramphenicol acetyltransferase-like domain"/>
    <property type="match status" value="5"/>
</dbReference>
<dbReference type="PANTHER" id="PTHR45527">
    <property type="entry name" value="NONRIBOSOMAL PEPTIDE SYNTHETASE"/>
    <property type="match status" value="1"/>
</dbReference>
<proteinExistence type="predicted"/>
<keyword evidence="3" id="KW-0597">Phosphoprotein</keyword>
<dbReference type="Gene3D" id="3.40.50.980">
    <property type="match status" value="8"/>
</dbReference>
<keyword evidence="7" id="KW-1185">Reference proteome</keyword>
<feature type="region of interest" description="Disordered" evidence="4">
    <location>
        <begin position="1022"/>
        <end position="1042"/>
    </location>
</feature>
<dbReference type="SUPFAM" id="SSF47336">
    <property type="entry name" value="ACP-like"/>
    <property type="match status" value="4"/>
</dbReference>
<reference evidence="6 7" key="1">
    <citation type="submission" date="2023-11" db="EMBL/GenBank/DDBJ databases">
        <title>Unpublished Manusciprt.</title>
        <authorList>
            <person name="Saticioglu I.B."/>
            <person name="Ay H."/>
            <person name="Ajmi N."/>
            <person name="Altun S."/>
            <person name="Duman M."/>
        </authorList>
    </citation>
    <scope>NUCLEOTIDE SEQUENCE [LARGE SCALE GENOMIC DNA]</scope>
    <source>
        <strain evidence="6 7">Fl-318</strain>
    </source>
</reference>
<dbReference type="Pfam" id="PF00668">
    <property type="entry name" value="Condensation"/>
    <property type="match status" value="5"/>
</dbReference>
<name>A0ABU4RHT2_9FLAO</name>
<protein>
    <submittedName>
        <fullName evidence="6">Amino acid adenylation domain-containing protein</fullName>
    </submittedName>
</protein>
<dbReference type="PANTHER" id="PTHR45527:SF14">
    <property type="entry name" value="PLIPASTATIN SYNTHASE SUBUNIT B"/>
    <property type="match status" value="1"/>
</dbReference>
<dbReference type="SUPFAM" id="SSF52777">
    <property type="entry name" value="CoA-dependent acyltransferases"/>
    <property type="match status" value="10"/>
</dbReference>
<accession>A0ABU4RHT2</accession>
<dbReference type="InterPro" id="IPR006162">
    <property type="entry name" value="Ppantetheine_attach_site"/>
</dbReference>
<evidence type="ECO:0000256" key="2">
    <source>
        <dbReference type="ARBA" id="ARBA00022450"/>
    </source>
</evidence>
<feature type="domain" description="Carrier" evidence="5">
    <location>
        <begin position="2104"/>
        <end position="2179"/>
    </location>
</feature>
<dbReference type="InterPro" id="IPR001242">
    <property type="entry name" value="Condensation_dom"/>
</dbReference>
<dbReference type="InterPro" id="IPR020845">
    <property type="entry name" value="AMP-binding_CS"/>
</dbReference>
<dbReference type="NCBIfam" id="TIGR01733">
    <property type="entry name" value="AA-adenyl-dom"/>
    <property type="match status" value="4"/>
</dbReference>